<dbReference type="PROSITE" id="PS50977">
    <property type="entry name" value="HTH_TETR_2"/>
    <property type="match status" value="1"/>
</dbReference>
<sequence>MMIKDQEIEQFLDKDLKPIMNATKNKILHVAIDLYSQRGYRGVSIRQITGEVGIKESSLYKHFQNKGEILDTIFANFEVEVVKILPPEDRIEQIAGLMDPRGVLERGLQNFMNHINNLTMRKIWRIIYNELFSDPRARAIYFETIINQTIDRVGVIFQKMIVLGKLPNQEDGQMLSAEYHYPVFALVMEYNVLKFEGKSTEEIEKRLKGHIDFFIKAVS</sequence>
<dbReference type="PANTHER" id="PTHR43479:SF11">
    <property type="entry name" value="ACREF_ENVCD OPERON REPRESSOR-RELATED"/>
    <property type="match status" value="1"/>
</dbReference>
<keyword evidence="1" id="KW-0678">Repressor</keyword>
<name>A0A3D8GMS3_9BACI</name>
<dbReference type="GO" id="GO:0003677">
    <property type="term" value="F:DNA binding"/>
    <property type="evidence" value="ECO:0007669"/>
    <property type="project" value="UniProtKB-UniRule"/>
</dbReference>
<dbReference type="EMBL" id="QNQT01000008">
    <property type="protein sequence ID" value="RDU35708.1"/>
    <property type="molecule type" value="Genomic_DNA"/>
</dbReference>
<evidence type="ECO:0000256" key="2">
    <source>
        <dbReference type="ARBA" id="ARBA00023125"/>
    </source>
</evidence>
<gene>
    <name evidence="5" type="ORF">DRW41_16320</name>
</gene>
<evidence type="ECO:0000313" key="6">
    <source>
        <dbReference type="Proteomes" id="UP000257144"/>
    </source>
</evidence>
<proteinExistence type="predicted"/>
<dbReference type="SUPFAM" id="SSF46689">
    <property type="entry name" value="Homeodomain-like"/>
    <property type="match status" value="1"/>
</dbReference>
<evidence type="ECO:0000256" key="1">
    <source>
        <dbReference type="ARBA" id="ARBA00022491"/>
    </source>
</evidence>
<feature type="domain" description="HTH tetR-type" evidence="4">
    <location>
        <begin position="21"/>
        <end position="81"/>
    </location>
</feature>
<dbReference type="InterPro" id="IPR050624">
    <property type="entry name" value="HTH-type_Tx_Regulator"/>
</dbReference>
<dbReference type="Proteomes" id="UP000257144">
    <property type="component" value="Unassembled WGS sequence"/>
</dbReference>
<feature type="DNA-binding region" description="H-T-H motif" evidence="3">
    <location>
        <begin position="44"/>
        <end position="63"/>
    </location>
</feature>
<keyword evidence="2 3" id="KW-0238">DNA-binding</keyword>
<reference evidence="5 6" key="1">
    <citation type="submission" date="2018-07" db="EMBL/GenBank/DDBJ databases">
        <title>Bacillus sp. YLB-04 draft genome sequence.</title>
        <authorList>
            <person name="Yu L."/>
            <person name="Tang X."/>
        </authorList>
    </citation>
    <scope>NUCLEOTIDE SEQUENCE [LARGE SCALE GENOMIC DNA]</scope>
    <source>
        <strain evidence="5 6">YLB-04</strain>
    </source>
</reference>
<organism evidence="5 6">
    <name type="scientific">Neobacillus piezotolerans</name>
    <dbReference type="NCBI Taxonomy" id="2259171"/>
    <lineage>
        <taxon>Bacteria</taxon>
        <taxon>Bacillati</taxon>
        <taxon>Bacillota</taxon>
        <taxon>Bacilli</taxon>
        <taxon>Bacillales</taxon>
        <taxon>Bacillaceae</taxon>
        <taxon>Neobacillus</taxon>
    </lineage>
</organism>
<accession>A0A3D8GMS3</accession>
<protein>
    <recommendedName>
        <fullName evidence="4">HTH tetR-type domain-containing protein</fullName>
    </recommendedName>
</protein>
<dbReference type="PANTHER" id="PTHR43479">
    <property type="entry name" value="ACREF/ENVCD OPERON REPRESSOR-RELATED"/>
    <property type="match status" value="1"/>
</dbReference>
<dbReference type="InterPro" id="IPR001647">
    <property type="entry name" value="HTH_TetR"/>
</dbReference>
<dbReference type="Gene3D" id="1.10.357.10">
    <property type="entry name" value="Tetracycline Repressor, domain 2"/>
    <property type="match status" value="1"/>
</dbReference>
<dbReference type="OrthoDB" id="509229at2"/>
<evidence type="ECO:0000256" key="3">
    <source>
        <dbReference type="PROSITE-ProRule" id="PRU00335"/>
    </source>
</evidence>
<dbReference type="PRINTS" id="PR00455">
    <property type="entry name" value="HTHTETR"/>
</dbReference>
<evidence type="ECO:0000259" key="4">
    <source>
        <dbReference type="PROSITE" id="PS50977"/>
    </source>
</evidence>
<dbReference type="AlphaFoldDB" id="A0A3D8GMS3"/>
<dbReference type="InterPro" id="IPR009057">
    <property type="entry name" value="Homeodomain-like_sf"/>
</dbReference>
<comment type="caution">
    <text evidence="5">The sequence shown here is derived from an EMBL/GenBank/DDBJ whole genome shotgun (WGS) entry which is preliminary data.</text>
</comment>
<evidence type="ECO:0000313" key="5">
    <source>
        <dbReference type="EMBL" id="RDU35708.1"/>
    </source>
</evidence>
<dbReference type="Pfam" id="PF00440">
    <property type="entry name" value="TetR_N"/>
    <property type="match status" value="1"/>
</dbReference>
<keyword evidence="6" id="KW-1185">Reference proteome</keyword>